<name>A0A9P8UMJ6_9PEZI</name>
<gene>
    <name evidence="5" type="ORF">BKA67DRAFT_657367</name>
</gene>
<dbReference type="GO" id="GO:0003735">
    <property type="term" value="F:structural constituent of ribosome"/>
    <property type="evidence" value="ECO:0007669"/>
    <property type="project" value="InterPro"/>
</dbReference>
<dbReference type="InterPro" id="IPR014722">
    <property type="entry name" value="Rib_uL2_dom2"/>
</dbReference>
<evidence type="ECO:0000256" key="1">
    <source>
        <dbReference type="ARBA" id="ARBA00006592"/>
    </source>
</evidence>
<dbReference type="PANTHER" id="PTHR11127:SF2">
    <property type="entry name" value="LARGE RIBOSOMAL SUBUNIT PROTEIN EL14"/>
    <property type="match status" value="1"/>
</dbReference>
<feature type="domain" description="Large ribosomal subunit protein eL14" evidence="4">
    <location>
        <begin position="57"/>
        <end position="131"/>
    </location>
</feature>
<evidence type="ECO:0000256" key="3">
    <source>
        <dbReference type="ARBA" id="ARBA00023274"/>
    </source>
</evidence>
<dbReference type="GO" id="GO:0042273">
    <property type="term" value="P:ribosomal large subunit biogenesis"/>
    <property type="evidence" value="ECO:0007669"/>
    <property type="project" value="TreeGrafter"/>
</dbReference>
<dbReference type="PANTHER" id="PTHR11127">
    <property type="entry name" value="60S RIBOSOMAL PROTEIN L14"/>
    <property type="match status" value="1"/>
</dbReference>
<comment type="caution">
    <text evidence="5">The sequence shown here is derived from an EMBL/GenBank/DDBJ whole genome shotgun (WGS) entry which is preliminary data.</text>
</comment>
<dbReference type="GO" id="GO:0022625">
    <property type="term" value="C:cytosolic large ribosomal subunit"/>
    <property type="evidence" value="ECO:0007669"/>
    <property type="project" value="TreeGrafter"/>
</dbReference>
<dbReference type="AlphaFoldDB" id="A0A9P8UMJ6"/>
<proteinExistence type="inferred from homology"/>
<dbReference type="OrthoDB" id="1875589at2759"/>
<dbReference type="Proteomes" id="UP000758603">
    <property type="component" value="Unassembled WGS sequence"/>
</dbReference>
<dbReference type="InterPro" id="IPR008991">
    <property type="entry name" value="Translation_prot_SH3-like_sf"/>
</dbReference>
<protein>
    <submittedName>
        <fullName evidence="5">Ribosomal protein L14-domain-containing protein</fullName>
    </submittedName>
</protein>
<dbReference type="RefSeq" id="XP_045959689.1">
    <property type="nucleotide sequence ID" value="XM_046107101.1"/>
</dbReference>
<evidence type="ECO:0000313" key="6">
    <source>
        <dbReference type="Proteomes" id="UP000758603"/>
    </source>
</evidence>
<evidence type="ECO:0000256" key="2">
    <source>
        <dbReference type="ARBA" id="ARBA00022980"/>
    </source>
</evidence>
<keyword evidence="6" id="KW-1185">Reference proteome</keyword>
<dbReference type="InterPro" id="IPR039660">
    <property type="entry name" value="Ribosomal_eL14"/>
</dbReference>
<dbReference type="InterPro" id="IPR002784">
    <property type="entry name" value="Ribosomal_eL14_dom"/>
</dbReference>
<dbReference type="Pfam" id="PF01929">
    <property type="entry name" value="Ribosomal_L14e"/>
    <property type="match status" value="1"/>
</dbReference>
<accession>A0A9P8UMJ6</accession>
<organism evidence="5 6">
    <name type="scientific">Truncatella angustata</name>
    <dbReference type="NCBI Taxonomy" id="152316"/>
    <lineage>
        <taxon>Eukaryota</taxon>
        <taxon>Fungi</taxon>
        <taxon>Dikarya</taxon>
        <taxon>Ascomycota</taxon>
        <taxon>Pezizomycotina</taxon>
        <taxon>Sordariomycetes</taxon>
        <taxon>Xylariomycetidae</taxon>
        <taxon>Amphisphaeriales</taxon>
        <taxon>Sporocadaceae</taxon>
        <taxon>Truncatella</taxon>
    </lineage>
</organism>
<dbReference type="Gene3D" id="2.30.30.30">
    <property type="match status" value="1"/>
</dbReference>
<dbReference type="CDD" id="cd23702">
    <property type="entry name" value="eL14"/>
    <property type="match status" value="1"/>
</dbReference>
<dbReference type="SUPFAM" id="SSF50104">
    <property type="entry name" value="Translation proteins SH3-like domain"/>
    <property type="match status" value="1"/>
</dbReference>
<dbReference type="Gene3D" id="6.10.250.2270">
    <property type="match status" value="1"/>
</dbReference>
<dbReference type="GeneID" id="70135992"/>
<evidence type="ECO:0000259" key="4">
    <source>
        <dbReference type="Pfam" id="PF01929"/>
    </source>
</evidence>
<keyword evidence="3" id="KW-0687">Ribonucleoprotein</keyword>
<dbReference type="GO" id="GO:0003723">
    <property type="term" value="F:RNA binding"/>
    <property type="evidence" value="ECO:0007669"/>
    <property type="project" value="InterPro"/>
</dbReference>
<evidence type="ECO:0000313" key="5">
    <source>
        <dbReference type="EMBL" id="KAH6655424.1"/>
    </source>
</evidence>
<sequence>MSAIVEGPKWRDVRVGRLVLLQGDHVQAGKVAVIVDIVDHKRFLVDGPAGSEELSVPRQVVPATACLLTDIVVPVPRAARTGAVRKVWEKQEVDAKWKSTSWAKRQVINGRRKALTDFERFTVLRLKKQRRFEQRKALVQVRASA</sequence>
<dbReference type="GO" id="GO:0006412">
    <property type="term" value="P:translation"/>
    <property type="evidence" value="ECO:0007669"/>
    <property type="project" value="InterPro"/>
</dbReference>
<comment type="similarity">
    <text evidence="1">Belongs to the eukaryotic ribosomal protein eL14 family.</text>
</comment>
<keyword evidence="2 5" id="KW-0689">Ribosomal protein</keyword>
<reference evidence="5" key="1">
    <citation type="journal article" date="2021" name="Nat. Commun.">
        <title>Genetic determinants of endophytism in the Arabidopsis root mycobiome.</title>
        <authorList>
            <person name="Mesny F."/>
            <person name="Miyauchi S."/>
            <person name="Thiergart T."/>
            <person name="Pickel B."/>
            <person name="Atanasova L."/>
            <person name="Karlsson M."/>
            <person name="Huettel B."/>
            <person name="Barry K.W."/>
            <person name="Haridas S."/>
            <person name="Chen C."/>
            <person name="Bauer D."/>
            <person name="Andreopoulos W."/>
            <person name="Pangilinan J."/>
            <person name="LaButti K."/>
            <person name="Riley R."/>
            <person name="Lipzen A."/>
            <person name="Clum A."/>
            <person name="Drula E."/>
            <person name="Henrissat B."/>
            <person name="Kohler A."/>
            <person name="Grigoriev I.V."/>
            <person name="Martin F.M."/>
            <person name="Hacquard S."/>
        </authorList>
    </citation>
    <scope>NUCLEOTIDE SEQUENCE</scope>
    <source>
        <strain evidence="5">MPI-SDFR-AT-0073</strain>
    </source>
</reference>
<dbReference type="EMBL" id="JAGPXC010000003">
    <property type="protein sequence ID" value="KAH6655424.1"/>
    <property type="molecule type" value="Genomic_DNA"/>
</dbReference>